<protein>
    <submittedName>
        <fullName evidence="3">Uncharacterized protein</fullName>
    </submittedName>
</protein>
<sequence>MLFTQNYLNLITKGKYQREFNKSKIFEPKTQEENYAVEQKPYVSSWLAKINRIFSSSIIYKKEEHERIRIKICRDAEIENIYSLENSTFFANANESLRSGPGKRLRQRSSCRHEISN</sequence>
<keyword evidence="2" id="KW-1185">Reference proteome</keyword>
<proteinExistence type="predicted"/>
<accession>A0A0N5BHK1</accession>
<reference evidence="3" key="1">
    <citation type="submission" date="2017-02" db="UniProtKB">
        <authorList>
            <consortium name="WormBaseParasite"/>
        </authorList>
    </citation>
    <scope>IDENTIFICATION</scope>
</reference>
<evidence type="ECO:0000313" key="2">
    <source>
        <dbReference type="Proteomes" id="UP000046392"/>
    </source>
</evidence>
<feature type="compositionally biased region" description="Basic residues" evidence="1">
    <location>
        <begin position="101"/>
        <end position="110"/>
    </location>
</feature>
<dbReference type="AlphaFoldDB" id="A0A0N5BHK1"/>
<evidence type="ECO:0000256" key="1">
    <source>
        <dbReference type="SAM" id="MobiDB-lite"/>
    </source>
</evidence>
<dbReference type="WBParaSite" id="SPAL_0000543925.1">
    <property type="protein sequence ID" value="SPAL_0000543925.1"/>
    <property type="gene ID" value="SPAL_0000543925"/>
</dbReference>
<feature type="region of interest" description="Disordered" evidence="1">
    <location>
        <begin position="97"/>
        <end position="117"/>
    </location>
</feature>
<evidence type="ECO:0000313" key="3">
    <source>
        <dbReference type="WBParaSite" id="SPAL_0000543925.1"/>
    </source>
</evidence>
<dbReference type="Proteomes" id="UP000046392">
    <property type="component" value="Unplaced"/>
</dbReference>
<organism evidence="2 3">
    <name type="scientific">Strongyloides papillosus</name>
    <name type="common">Intestinal threadworm</name>
    <dbReference type="NCBI Taxonomy" id="174720"/>
    <lineage>
        <taxon>Eukaryota</taxon>
        <taxon>Metazoa</taxon>
        <taxon>Ecdysozoa</taxon>
        <taxon>Nematoda</taxon>
        <taxon>Chromadorea</taxon>
        <taxon>Rhabditida</taxon>
        <taxon>Tylenchina</taxon>
        <taxon>Panagrolaimomorpha</taxon>
        <taxon>Strongyloidoidea</taxon>
        <taxon>Strongyloididae</taxon>
        <taxon>Strongyloides</taxon>
    </lineage>
</organism>
<name>A0A0N5BHK1_STREA</name>